<dbReference type="PANTHER" id="PTHR43304:SF1">
    <property type="entry name" value="PAC DOMAIN-CONTAINING PROTEIN"/>
    <property type="match status" value="1"/>
</dbReference>
<evidence type="ECO:0000313" key="7">
    <source>
        <dbReference type="EMBL" id="MFD2864798.1"/>
    </source>
</evidence>
<evidence type="ECO:0000256" key="2">
    <source>
        <dbReference type="ARBA" id="ARBA00012438"/>
    </source>
</evidence>
<dbReference type="NCBIfam" id="TIGR00229">
    <property type="entry name" value="sensory_box"/>
    <property type="match status" value="2"/>
</dbReference>
<dbReference type="Gene3D" id="3.30.450.20">
    <property type="entry name" value="PAS domain"/>
    <property type="match status" value="2"/>
</dbReference>
<dbReference type="Pfam" id="PF13426">
    <property type="entry name" value="PAS_9"/>
    <property type="match status" value="1"/>
</dbReference>
<evidence type="ECO:0000313" key="8">
    <source>
        <dbReference type="Proteomes" id="UP001597601"/>
    </source>
</evidence>
<dbReference type="EMBL" id="JBHUON010000008">
    <property type="protein sequence ID" value="MFD2864798.1"/>
    <property type="molecule type" value="Genomic_DNA"/>
</dbReference>
<proteinExistence type="predicted"/>
<dbReference type="InterPro" id="IPR013655">
    <property type="entry name" value="PAS_fold_3"/>
</dbReference>
<dbReference type="Pfam" id="PF08447">
    <property type="entry name" value="PAS_3"/>
    <property type="match status" value="1"/>
</dbReference>
<dbReference type="EC" id="2.7.13.3" evidence="2"/>
<evidence type="ECO:0000256" key="4">
    <source>
        <dbReference type="ARBA" id="ARBA00022679"/>
    </source>
</evidence>
<keyword evidence="4" id="KW-0808">Transferase</keyword>
<dbReference type="PANTHER" id="PTHR43304">
    <property type="entry name" value="PHYTOCHROME-LIKE PROTEIN CPH1"/>
    <property type="match status" value="1"/>
</dbReference>
<keyword evidence="8" id="KW-1185">Reference proteome</keyword>
<dbReference type="PROSITE" id="PS50113">
    <property type="entry name" value="PAC"/>
    <property type="match status" value="1"/>
</dbReference>
<comment type="catalytic activity">
    <reaction evidence="1">
        <text>ATP + protein L-histidine = ADP + protein N-phospho-L-histidine.</text>
        <dbReference type="EC" id="2.7.13.3"/>
    </reaction>
</comment>
<feature type="domain" description="PAC" evidence="6">
    <location>
        <begin position="191"/>
        <end position="243"/>
    </location>
</feature>
<reference evidence="8" key="1">
    <citation type="journal article" date="2019" name="Int. J. Syst. Evol. Microbiol.">
        <title>The Global Catalogue of Microorganisms (GCM) 10K type strain sequencing project: providing services to taxonomists for standard genome sequencing and annotation.</title>
        <authorList>
            <consortium name="The Broad Institute Genomics Platform"/>
            <consortium name="The Broad Institute Genome Sequencing Center for Infectious Disease"/>
            <person name="Wu L."/>
            <person name="Ma J."/>
        </authorList>
    </citation>
    <scope>NUCLEOTIDE SEQUENCE [LARGE SCALE GENOMIC DNA]</scope>
    <source>
        <strain evidence="8">KCTC 52232</strain>
    </source>
</reference>
<accession>A0ABW5XQ03</accession>
<gene>
    <name evidence="7" type="ORF">ACFSYC_08880</name>
</gene>
<keyword evidence="3" id="KW-0597">Phosphoprotein</keyword>
<protein>
    <recommendedName>
        <fullName evidence="2">histidine kinase</fullName>
        <ecNumber evidence="2">2.7.13.3</ecNumber>
    </recommendedName>
</protein>
<evidence type="ECO:0000256" key="3">
    <source>
        <dbReference type="ARBA" id="ARBA00022553"/>
    </source>
</evidence>
<dbReference type="InterPro" id="IPR052162">
    <property type="entry name" value="Sensor_kinase/Photoreceptor"/>
</dbReference>
<sequence length="275" mass="31884">MLPVVIYATGSLAILNANKMASNLYGYNENEFCDLTILEFCAPDEMVRLAEVLNEQPINENVGTLGAWTYLKKSGEAIKVEMIGYPINYVGQHCIMVVFKYATTESKTLRSLERSIERFEYVTEATTDIIWDWNLEINEVYYSRNIKKSFGHKPGVNIGDMRFFAQHVHPEDRERVVLYPEPVKYGQMKFWSEKYRFQKANGEYAFVLDKGLVIRDENGIGIRMIGAMQDITELRNNEIQIEKQNGQLIEHAAQLINSIRLKTRWVPSLHLLFRQ</sequence>
<dbReference type="Proteomes" id="UP001597601">
    <property type="component" value="Unassembled WGS sequence"/>
</dbReference>
<dbReference type="CDD" id="cd00130">
    <property type="entry name" value="PAS"/>
    <property type="match status" value="2"/>
</dbReference>
<dbReference type="SUPFAM" id="SSF55785">
    <property type="entry name" value="PYP-like sensor domain (PAS domain)"/>
    <property type="match status" value="2"/>
</dbReference>
<evidence type="ECO:0000259" key="6">
    <source>
        <dbReference type="PROSITE" id="PS50113"/>
    </source>
</evidence>
<dbReference type="InterPro" id="IPR000014">
    <property type="entry name" value="PAS"/>
</dbReference>
<dbReference type="RefSeq" id="WP_377126020.1">
    <property type="nucleotide sequence ID" value="NZ_JBHUON010000008.1"/>
</dbReference>
<name>A0ABW5XQ03_9SPHI</name>
<dbReference type="InterPro" id="IPR035965">
    <property type="entry name" value="PAS-like_dom_sf"/>
</dbReference>
<organism evidence="7 8">
    <name type="scientific">Mucilaginibacter antarcticus</name>
    <dbReference type="NCBI Taxonomy" id="1855725"/>
    <lineage>
        <taxon>Bacteria</taxon>
        <taxon>Pseudomonadati</taxon>
        <taxon>Bacteroidota</taxon>
        <taxon>Sphingobacteriia</taxon>
        <taxon>Sphingobacteriales</taxon>
        <taxon>Sphingobacteriaceae</taxon>
        <taxon>Mucilaginibacter</taxon>
    </lineage>
</organism>
<evidence type="ECO:0000256" key="5">
    <source>
        <dbReference type="ARBA" id="ARBA00022777"/>
    </source>
</evidence>
<dbReference type="InterPro" id="IPR000700">
    <property type="entry name" value="PAS-assoc_C"/>
</dbReference>
<keyword evidence="5" id="KW-0418">Kinase</keyword>
<evidence type="ECO:0000256" key="1">
    <source>
        <dbReference type="ARBA" id="ARBA00000085"/>
    </source>
</evidence>
<comment type="caution">
    <text evidence="7">The sequence shown here is derived from an EMBL/GenBank/DDBJ whole genome shotgun (WGS) entry which is preliminary data.</text>
</comment>